<dbReference type="InterPro" id="IPR016181">
    <property type="entry name" value="Acyl_CoA_acyltransferase"/>
</dbReference>
<evidence type="ECO:0000313" key="4">
    <source>
        <dbReference type="EMBL" id="CAF1174421.1"/>
    </source>
</evidence>
<dbReference type="PROSITE" id="PS51186">
    <property type="entry name" value="GNAT"/>
    <property type="match status" value="1"/>
</dbReference>
<keyword evidence="2" id="KW-0012">Acyltransferase</keyword>
<keyword evidence="1" id="KW-0808">Transferase</keyword>
<evidence type="ECO:0000313" key="6">
    <source>
        <dbReference type="Proteomes" id="UP000663828"/>
    </source>
</evidence>
<feature type="domain" description="N-acetyltransferase" evidence="3">
    <location>
        <begin position="6"/>
        <end position="183"/>
    </location>
</feature>
<evidence type="ECO:0000256" key="2">
    <source>
        <dbReference type="ARBA" id="ARBA00023315"/>
    </source>
</evidence>
<comment type="caution">
    <text evidence="4">The sequence shown here is derived from an EMBL/GenBank/DDBJ whole genome shotgun (WGS) entry which is preliminary data.</text>
</comment>
<gene>
    <name evidence="4" type="ORF">EDS130_LOCUS23879</name>
    <name evidence="5" type="ORF">XAT740_LOCUS28496</name>
</gene>
<organism evidence="4 7">
    <name type="scientific">Adineta ricciae</name>
    <name type="common">Rotifer</name>
    <dbReference type="NCBI Taxonomy" id="249248"/>
    <lineage>
        <taxon>Eukaryota</taxon>
        <taxon>Metazoa</taxon>
        <taxon>Spiralia</taxon>
        <taxon>Gnathifera</taxon>
        <taxon>Rotifera</taxon>
        <taxon>Eurotatoria</taxon>
        <taxon>Bdelloidea</taxon>
        <taxon>Adinetida</taxon>
        <taxon>Adinetidae</taxon>
        <taxon>Adineta</taxon>
    </lineage>
</organism>
<dbReference type="InterPro" id="IPR000182">
    <property type="entry name" value="GNAT_dom"/>
</dbReference>
<name>A0A814UI65_ADIRI</name>
<dbReference type="GO" id="GO:0016747">
    <property type="term" value="F:acyltransferase activity, transferring groups other than amino-acyl groups"/>
    <property type="evidence" value="ECO:0007669"/>
    <property type="project" value="InterPro"/>
</dbReference>
<reference evidence="4" key="1">
    <citation type="submission" date="2021-02" db="EMBL/GenBank/DDBJ databases">
        <authorList>
            <person name="Nowell W R."/>
        </authorList>
    </citation>
    <scope>NUCLEOTIDE SEQUENCE</scope>
</reference>
<dbReference type="Gene3D" id="3.40.630.30">
    <property type="match status" value="1"/>
</dbReference>
<dbReference type="Pfam" id="PF00583">
    <property type="entry name" value="Acetyltransf_1"/>
    <property type="match status" value="1"/>
</dbReference>
<dbReference type="EMBL" id="CAJNOJ010000132">
    <property type="protein sequence ID" value="CAF1174421.1"/>
    <property type="molecule type" value="Genomic_DNA"/>
</dbReference>
<evidence type="ECO:0000313" key="5">
    <source>
        <dbReference type="EMBL" id="CAF1294040.1"/>
    </source>
</evidence>
<dbReference type="Proteomes" id="UP000663852">
    <property type="component" value="Unassembled WGS sequence"/>
</dbReference>
<evidence type="ECO:0000256" key="1">
    <source>
        <dbReference type="ARBA" id="ARBA00022679"/>
    </source>
</evidence>
<proteinExistence type="predicted"/>
<keyword evidence="6" id="KW-1185">Reference proteome</keyword>
<dbReference type="OrthoDB" id="9975416at2759"/>
<dbReference type="InterPro" id="IPR050832">
    <property type="entry name" value="Bact_Acetyltransf"/>
</dbReference>
<sequence>MTTIRFVVRRATSSDSDAIAQLSQQTWRETYLEDLALPIPDHDVESYLRTEKSSQWYANKIADPQEATWVMEDTTTGEIVAFVIVGRCEVPHPEFSRNRDGQIEYLYVRRDRQSQGFGKQLMNTALSWLEEQFPERPVWLTTLSCNLKSQKMYMNYGFTTVGEFISNVGNTERHLIVMRRESRFAIQNLC</sequence>
<dbReference type="CDD" id="cd04301">
    <property type="entry name" value="NAT_SF"/>
    <property type="match status" value="1"/>
</dbReference>
<dbReference type="SUPFAM" id="SSF55729">
    <property type="entry name" value="Acyl-CoA N-acyltransferases (Nat)"/>
    <property type="match status" value="1"/>
</dbReference>
<evidence type="ECO:0000313" key="7">
    <source>
        <dbReference type="Proteomes" id="UP000663852"/>
    </source>
</evidence>
<dbReference type="AlphaFoldDB" id="A0A814UI65"/>
<dbReference type="EMBL" id="CAJNOR010002436">
    <property type="protein sequence ID" value="CAF1294040.1"/>
    <property type="molecule type" value="Genomic_DNA"/>
</dbReference>
<evidence type="ECO:0000259" key="3">
    <source>
        <dbReference type="PROSITE" id="PS51186"/>
    </source>
</evidence>
<dbReference type="PANTHER" id="PTHR43877">
    <property type="entry name" value="AMINOALKYLPHOSPHONATE N-ACETYLTRANSFERASE-RELATED-RELATED"/>
    <property type="match status" value="1"/>
</dbReference>
<protein>
    <recommendedName>
        <fullName evidence="3">N-acetyltransferase domain-containing protein</fullName>
    </recommendedName>
</protein>
<dbReference type="Proteomes" id="UP000663828">
    <property type="component" value="Unassembled WGS sequence"/>
</dbReference>
<accession>A0A814UI65</accession>